<sequence>MFNCLSYYVVILEIFRYFNCSVVQLVAAVENVVKCVEMIIARIDEGTRQPEPRFRTESTGTPVSCRCCNWSWWKSYQGITRGKRSSQGCFRQIHKSNKITYILYIAVTQRSVLSYFTGVFRVLSPVNRTYYPD</sequence>
<evidence type="ECO:0000313" key="2">
    <source>
        <dbReference type="WBParaSite" id="BTMF_0000515901-mRNA-1"/>
    </source>
</evidence>
<organism evidence="2">
    <name type="scientific">Brugia timori</name>
    <dbReference type="NCBI Taxonomy" id="42155"/>
    <lineage>
        <taxon>Eukaryota</taxon>
        <taxon>Metazoa</taxon>
        <taxon>Ecdysozoa</taxon>
        <taxon>Nematoda</taxon>
        <taxon>Chromadorea</taxon>
        <taxon>Rhabditida</taxon>
        <taxon>Spirurina</taxon>
        <taxon>Spiruromorpha</taxon>
        <taxon>Filarioidea</taxon>
        <taxon>Onchocercidae</taxon>
        <taxon>Brugia</taxon>
    </lineage>
</organism>
<feature type="domain" description="SEA" evidence="1">
    <location>
        <begin position="112"/>
        <end position="133"/>
    </location>
</feature>
<proteinExistence type="predicted"/>
<dbReference type="PROSITE" id="PS50024">
    <property type="entry name" value="SEA"/>
    <property type="match status" value="1"/>
</dbReference>
<dbReference type="AlphaFoldDB" id="A0A0R3QFL3"/>
<name>A0A0R3QFL3_9BILA</name>
<dbReference type="WBParaSite" id="BTMF_0000515901-mRNA-1">
    <property type="protein sequence ID" value="BTMF_0000515901-mRNA-1"/>
    <property type="gene ID" value="BTMF_0000515901"/>
</dbReference>
<reference evidence="2" key="1">
    <citation type="submission" date="2017-02" db="UniProtKB">
        <authorList>
            <consortium name="WormBaseParasite"/>
        </authorList>
    </citation>
    <scope>IDENTIFICATION</scope>
</reference>
<evidence type="ECO:0000259" key="1">
    <source>
        <dbReference type="PROSITE" id="PS50024"/>
    </source>
</evidence>
<dbReference type="InterPro" id="IPR000082">
    <property type="entry name" value="SEA_dom"/>
</dbReference>
<protein>
    <submittedName>
        <fullName evidence="2">SEA domain-containing protein</fullName>
    </submittedName>
</protein>
<accession>A0A0R3QFL3</accession>